<evidence type="ECO:0000313" key="2">
    <source>
        <dbReference type="Proteomes" id="UP000230729"/>
    </source>
</evidence>
<evidence type="ECO:0000313" key="1">
    <source>
        <dbReference type="EMBL" id="PIP33832.1"/>
    </source>
</evidence>
<sequence length="109" mass="12482">MFIFTPMRISIPLADLPAPAPICLRQAGYHYQIDRRSGQESYARHLTSADYPRFHIYLLLENGQAVFNLHLDQKRPSYGGGTHAHSGEYEGEIIRGEIQRLLPFLKTNK</sequence>
<comment type="caution">
    <text evidence="1">The sequence shown here is derived from an EMBL/GenBank/DDBJ whole genome shotgun (WGS) entry which is preliminary data.</text>
</comment>
<proteinExistence type="predicted"/>
<accession>A0A2G9ZL06</accession>
<dbReference type="Proteomes" id="UP000230729">
    <property type="component" value="Unassembled WGS sequence"/>
</dbReference>
<name>A0A2G9ZL06_9BACT</name>
<gene>
    <name evidence="1" type="ORF">COX22_02325</name>
</gene>
<organism evidence="1 2">
    <name type="scientific">Candidatus Falkowbacteria bacterium CG23_combo_of_CG06-09_8_20_14_all_49_15</name>
    <dbReference type="NCBI Taxonomy" id="1974572"/>
    <lineage>
        <taxon>Bacteria</taxon>
        <taxon>Candidatus Falkowiibacteriota</taxon>
    </lineage>
</organism>
<reference evidence="1 2" key="1">
    <citation type="submission" date="2017-09" db="EMBL/GenBank/DDBJ databases">
        <title>Depth-based differentiation of microbial function through sediment-hosted aquifers and enrichment of novel symbionts in the deep terrestrial subsurface.</title>
        <authorList>
            <person name="Probst A.J."/>
            <person name="Ladd B."/>
            <person name="Jarett J.K."/>
            <person name="Geller-Mcgrath D.E."/>
            <person name="Sieber C.M."/>
            <person name="Emerson J.B."/>
            <person name="Anantharaman K."/>
            <person name="Thomas B.C."/>
            <person name="Malmstrom R."/>
            <person name="Stieglmeier M."/>
            <person name="Klingl A."/>
            <person name="Woyke T."/>
            <person name="Ryan C.M."/>
            <person name="Banfield J.F."/>
        </authorList>
    </citation>
    <scope>NUCLEOTIDE SEQUENCE [LARGE SCALE GENOMIC DNA]</scope>
    <source>
        <strain evidence="1">CG23_combo_of_CG06-09_8_20_14_all_49_15</strain>
    </source>
</reference>
<dbReference type="AlphaFoldDB" id="A0A2G9ZL06"/>
<dbReference type="EMBL" id="PCSD01000047">
    <property type="protein sequence ID" value="PIP33832.1"/>
    <property type="molecule type" value="Genomic_DNA"/>
</dbReference>
<protein>
    <submittedName>
        <fullName evidence="1">Uncharacterized protein</fullName>
    </submittedName>
</protein>